<dbReference type="CDD" id="cd07018">
    <property type="entry name" value="S49_SppA_67K_type"/>
    <property type="match status" value="1"/>
</dbReference>
<dbReference type="Pfam" id="PF01343">
    <property type="entry name" value="Peptidase_S49"/>
    <property type="match status" value="2"/>
</dbReference>
<dbReference type="SUPFAM" id="SSF52096">
    <property type="entry name" value="ClpP/crotonase"/>
    <property type="match status" value="2"/>
</dbReference>
<dbReference type="AlphaFoldDB" id="A0A1Y6EN92"/>
<dbReference type="Gene3D" id="6.20.330.10">
    <property type="match status" value="1"/>
</dbReference>
<evidence type="ECO:0000256" key="6">
    <source>
        <dbReference type="ARBA" id="ARBA00023136"/>
    </source>
</evidence>
<gene>
    <name evidence="9" type="ORF">SAMN06297468_0737</name>
</gene>
<evidence type="ECO:0000313" key="9">
    <source>
        <dbReference type="EMBL" id="SMQ62681.1"/>
    </source>
</evidence>
<comment type="similarity">
    <text evidence="2">Belongs to the peptidase S49 family.</text>
</comment>
<dbReference type="PANTHER" id="PTHR33209:SF1">
    <property type="entry name" value="PEPTIDASE S49 DOMAIN-CONTAINING PROTEIN"/>
    <property type="match status" value="1"/>
</dbReference>
<dbReference type="EMBL" id="FXWG01000001">
    <property type="protein sequence ID" value="SMQ62681.1"/>
    <property type="molecule type" value="Genomic_DNA"/>
</dbReference>
<proteinExistence type="inferred from homology"/>
<evidence type="ECO:0000256" key="3">
    <source>
        <dbReference type="ARBA" id="ARBA00022670"/>
    </source>
</evidence>
<accession>A0A1Y6EN92</accession>
<dbReference type="PANTHER" id="PTHR33209">
    <property type="entry name" value="PROTEASE 4"/>
    <property type="match status" value="1"/>
</dbReference>
<dbReference type="NCBIfam" id="TIGR00706">
    <property type="entry name" value="SppA_dom"/>
    <property type="match status" value="1"/>
</dbReference>
<comment type="subcellular location">
    <subcellularLocation>
        <location evidence="1">Membrane</location>
    </subcellularLocation>
</comment>
<feature type="domain" description="Peptidase S49" evidence="8">
    <location>
        <begin position="378"/>
        <end position="528"/>
    </location>
</feature>
<keyword evidence="6" id="KW-0472">Membrane</keyword>
<dbReference type="InterPro" id="IPR004635">
    <property type="entry name" value="Pept_S49_SppA"/>
</dbReference>
<evidence type="ECO:0000259" key="8">
    <source>
        <dbReference type="Pfam" id="PF01343"/>
    </source>
</evidence>
<feature type="active site" description="Proton donor/acceptor" evidence="7">
    <location>
        <position position="193"/>
    </location>
</feature>
<dbReference type="InterPro" id="IPR047217">
    <property type="entry name" value="S49_SppA_67K_type_N"/>
</dbReference>
<evidence type="ECO:0000256" key="1">
    <source>
        <dbReference type="ARBA" id="ARBA00004370"/>
    </source>
</evidence>
<dbReference type="Proteomes" id="UP000194420">
    <property type="component" value="Unassembled WGS sequence"/>
</dbReference>
<feature type="active site" description="Nucleophile" evidence="7">
    <location>
        <position position="394"/>
    </location>
</feature>
<evidence type="ECO:0000313" key="10">
    <source>
        <dbReference type="Proteomes" id="UP000194420"/>
    </source>
</evidence>
<dbReference type="InterPro" id="IPR004634">
    <property type="entry name" value="Pept_S49_pIV"/>
</dbReference>
<keyword evidence="10" id="KW-1185">Reference proteome</keyword>
<feature type="domain" description="Peptidase S49" evidence="8">
    <location>
        <begin position="126"/>
        <end position="279"/>
    </location>
</feature>
<dbReference type="GO" id="GO:0016020">
    <property type="term" value="C:membrane"/>
    <property type="evidence" value="ECO:0007669"/>
    <property type="project" value="UniProtKB-SubCell"/>
</dbReference>
<name>A0A1Y6EN92_9SPHN</name>
<reference evidence="10" key="1">
    <citation type="submission" date="2017-04" db="EMBL/GenBank/DDBJ databases">
        <authorList>
            <person name="Varghese N."/>
            <person name="Submissions S."/>
        </authorList>
    </citation>
    <scope>NUCLEOTIDE SEQUENCE [LARGE SCALE GENOMIC DNA]</scope>
</reference>
<protein>
    <submittedName>
        <fullName evidence="9">Protease-4</fullName>
    </submittedName>
</protein>
<sequence>MSFAGKVWRLLVGIKDALALLFLLLFFAAIFAILSARPSPGQVREGALLLELDGVIVEERSEIDPIEALLSQEAPIGEYPVRELVQVLDAAQSDDRIEAVVLDLSRFVGGGHVHMQEVAEAVRRVRDSGKPVFTYAVGYADDAMMLASHASEVWLDPLGGAIIAGPGGTNLYYADLLEKLGVNARIYRVGSFKSAVEPFSRNSMSDEARENYRQLYGALWQEWQANVKAARPKLQLDRVTQSPAEWVEASSGDLAEAALDAGLVDRLGSYEEFGARVAEVAGEHPWDNAPGTFATTDYAPFVADTAPDKPGKAIGVVTVSGEIVDGDAGPAVAGGDRIAELLDEALDDDLAGLVVRVNSPGGSVMASEVIRRAILRHKANEIPIAISMGNLAASGGYWVSTAGDRIFAQPETITGSIGVFAVIPTFEGTAAELGVNADGYRTTPLSGQPDLVAGFTPEVDSILQSSVGNTYADFIQLVSEARNLSPERVDAIAQGRVWDGGAAKQLGLVDNFGGINEALAWVAKEAELEDGDWHARYLGTQVNQYDTLLRRLMRDNSQQQASNDLFAMIAGQQTALKIRIAGDTERLLGTRGVQAYCLACPSLPGAGSNSMSPSWLQQLLVLLKP</sequence>
<dbReference type="RefSeq" id="WP_086436632.1">
    <property type="nucleotide sequence ID" value="NZ_FXWG01000001.1"/>
</dbReference>
<evidence type="ECO:0000256" key="2">
    <source>
        <dbReference type="ARBA" id="ARBA00008683"/>
    </source>
</evidence>
<dbReference type="PIRSF" id="PIRSF001217">
    <property type="entry name" value="Protease_4_SppA"/>
    <property type="match status" value="1"/>
</dbReference>
<dbReference type="InterPro" id="IPR047272">
    <property type="entry name" value="S49_SppA_C"/>
</dbReference>
<dbReference type="CDD" id="cd07023">
    <property type="entry name" value="S49_Sppa_N_C"/>
    <property type="match status" value="1"/>
</dbReference>
<evidence type="ECO:0000256" key="7">
    <source>
        <dbReference type="PIRSR" id="PIRSR001217-1"/>
    </source>
</evidence>
<keyword evidence="3 9" id="KW-0645">Protease</keyword>
<dbReference type="InterPro" id="IPR002142">
    <property type="entry name" value="Peptidase_S49"/>
</dbReference>
<dbReference type="Gene3D" id="3.90.226.10">
    <property type="entry name" value="2-enoyl-CoA Hydratase, Chain A, domain 1"/>
    <property type="match status" value="2"/>
</dbReference>
<keyword evidence="4" id="KW-0378">Hydrolase</keyword>
<keyword evidence="5" id="KW-0720">Serine protease</keyword>
<organism evidence="9 10">
    <name type="scientific">Altererythrobacter xiamenensis</name>
    <dbReference type="NCBI Taxonomy" id="1316679"/>
    <lineage>
        <taxon>Bacteria</taxon>
        <taxon>Pseudomonadati</taxon>
        <taxon>Pseudomonadota</taxon>
        <taxon>Alphaproteobacteria</taxon>
        <taxon>Sphingomonadales</taxon>
        <taxon>Erythrobacteraceae</taxon>
        <taxon>Altererythrobacter</taxon>
    </lineage>
</organism>
<evidence type="ECO:0000256" key="5">
    <source>
        <dbReference type="ARBA" id="ARBA00022825"/>
    </source>
</evidence>
<dbReference type="GO" id="GO:0006465">
    <property type="term" value="P:signal peptide processing"/>
    <property type="evidence" value="ECO:0007669"/>
    <property type="project" value="InterPro"/>
</dbReference>
<evidence type="ECO:0000256" key="4">
    <source>
        <dbReference type="ARBA" id="ARBA00022801"/>
    </source>
</evidence>
<dbReference type="InterPro" id="IPR029045">
    <property type="entry name" value="ClpP/crotonase-like_dom_sf"/>
</dbReference>
<dbReference type="OrthoDB" id="9764363at2"/>
<dbReference type="GO" id="GO:0008236">
    <property type="term" value="F:serine-type peptidase activity"/>
    <property type="evidence" value="ECO:0007669"/>
    <property type="project" value="UniProtKB-KW"/>
</dbReference>
<dbReference type="NCBIfam" id="TIGR00705">
    <property type="entry name" value="SppA_67K"/>
    <property type="match status" value="1"/>
</dbReference>